<protein>
    <submittedName>
        <fullName evidence="2">L,D-peptidoglycan transpeptidase YkuD, ErfK/YbiS/YcfS/YnhG family</fullName>
    </submittedName>
</protein>
<dbReference type="AlphaFoldDB" id="A0A285PDS3"/>
<gene>
    <name evidence="2" type="ORF">SAMN06265368_2975</name>
</gene>
<dbReference type="InterPro" id="IPR005490">
    <property type="entry name" value="LD_TPept_cat_dom"/>
</dbReference>
<accession>A0A285PDS3</accession>
<evidence type="ECO:0000313" key="3">
    <source>
        <dbReference type="Proteomes" id="UP000219439"/>
    </source>
</evidence>
<dbReference type="GO" id="GO:0016740">
    <property type="term" value="F:transferase activity"/>
    <property type="evidence" value="ECO:0007669"/>
    <property type="project" value="InterPro"/>
</dbReference>
<dbReference type="EMBL" id="OBEL01000003">
    <property type="protein sequence ID" value="SNZ19879.1"/>
    <property type="molecule type" value="Genomic_DNA"/>
</dbReference>
<dbReference type="OrthoDB" id="9804204at2"/>
<reference evidence="2 3" key="1">
    <citation type="submission" date="2017-09" db="EMBL/GenBank/DDBJ databases">
        <authorList>
            <person name="Ehlers B."/>
            <person name="Leendertz F.H."/>
        </authorList>
    </citation>
    <scope>NUCLEOTIDE SEQUENCE [LARGE SCALE GENOMIC DNA]</scope>
    <source>
        <strain evidence="2 3">DSM 18289</strain>
    </source>
</reference>
<proteinExistence type="predicted"/>
<dbReference type="Proteomes" id="UP000219439">
    <property type="component" value="Unassembled WGS sequence"/>
</dbReference>
<dbReference type="PANTHER" id="PTHR38589:SF1">
    <property type="entry name" value="BLR0621 PROTEIN"/>
    <property type="match status" value="1"/>
</dbReference>
<dbReference type="Pfam" id="PF03734">
    <property type="entry name" value="YkuD"/>
    <property type="match status" value="1"/>
</dbReference>
<evidence type="ECO:0000259" key="1">
    <source>
        <dbReference type="Pfam" id="PF03734"/>
    </source>
</evidence>
<evidence type="ECO:0000313" key="2">
    <source>
        <dbReference type="EMBL" id="SNZ19879.1"/>
    </source>
</evidence>
<dbReference type="PANTHER" id="PTHR38589">
    <property type="entry name" value="BLR0621 PROTEIN"/>
    <property type="match status" value="1"/>
</dbReference>
<name>A0A285PDS3_9HYPH</name>
<feature type="domain" description="L,D-TPase catalytic" evidence="1">
    <location>
        <begin position="22"/>
        <end position="163"/>
    </location>
</feature>
<sequence length="171" mass="19063">MNLVTIHTKPGNPLQGLIKLGLKTFPCALGRSGITSQKREGDGATPLLDCKALYGFYRPDKGPKPISRLPFIALHPSMGWCDEKGHALYNRPVKLPFKSSHEKMWRDDELYDIGVVLDFNISSRMQNMGSAIFFHIARPGFTPTEGCVAVRPIVMRQILPLIGRDTIFKLG</sequence>
<keyword evidence="3" id="KW-1185">Reference proteome</keyword>
<organism evidence="2 3">
    <name type="scientific">Cohaesibacter gelatinilyticus</name>
    <dbReference type="NCBI Taxonomy" id="372072"/>
    <lineage>
        <taxon>Bacteria</taxon>
        <taxon>Pseudomonadati</taxon>
        <taxon>Pseudomonadota</taxon>
        <taxon>Alphaproteobacteria</taxon>
        <taxon>Hyphomicrobiales</taxon>
        <taxon>Cohaesibacteraceae</taxon>
    </lineage>
</organism>